<organism evidence="1 2">
    <name type="scientific">Gehongia tenuis</name>
    <dbReference type="NCBI Taxonomy" id="2763655"/>
    <lineage>
        <taxon>Bacteria</taxon>
        <taxon>Bacillati</taxon>
        <taxon>Bacillota</taxon>
        <taxon>Clostridia</taxon>
        <taxon>Christensenellales</taxon>
        <taxon>Christensenellaceae</taxon>
        <taxon>Gehongia</taxon>
    </lineage>
</organism>
<dbReference type="Proteomes" id="UP000623172">
    <property type="component" value="Unassembled WGS sequence"/>
</dbReference>
<proteinExistence type="predicted"/>
<dbReference type="PANTHER" id="PTHR31143:SF2">
    <property type="entry name" value="FR47-LIKE DOMAIN-CONTAINING PROTEIN-RELATED"/>
    <property type="match status" value="1"/>
</dbReference>
<dbReference type="Gene3D" id="3.40.630.30">
    <property type="match status" value="1"/>
</dbReference>
<dbReference type="SUPFAM" id="SSF55729">
    <property type="entry name" value="Acyl-CoA N-acyltransferases (Nat)"/>
    <property type="match status" value="1"/>
</dbReference>
<dbReference type="Pfam" id="PF12746">
    <property type="entry name" value="GNAT_acetyltran"/>
    <property type="match status" value="1"/>
</dbReference>
<gene>
    <name evidence="1" type="ORF">H8696_08995</name>
</gene>
<keyword evidence="2" id="KW-1185">Reference proteome</keyword>
<evidence type="ECO:0000313" key="2">
    <source>
        <dbReference type="Proteomes" id="UP000623172"/>
    </source>
</evidence>
<reference evidence="1" key="1">
    <citation type="submission" date="2020-08" db="EMBL/GenBank/DDBJ databases">
        <title>Genome public.</title>
        <authorList>
            <person name="Liu C."/>
            <person name="Sun Q."/>
        </authorList>
    </citation>
    <scope>NUCLEOTIDE SEQUENCE</scope>
    <source>
        <strain evidence="1">NSJ-53</strain>
    </source>
</reference>
<accession>A0A926HR67</accession>
<sequence length="259" mass="29115">MLRLNPPDTQRVSTLFLGMDEVIIRGALEGAMGEVWADDTTRWYRAARISLGDFWFLGGDPRSEGARELVDGAADGTVLVCQSEDWHLIVREIYGDRIRQIERYALEQKSTHFDEDRLTAMTRTLPEGCRLAPLDAQLAEEALRHAWCREWVEQFDSPLDFARRGLGMCALCKGEIVAGAASYGICRGEIEIQVTTRKDFRKRGLAKAVSAALILECIQKRIRPNWDAAHRVSACLAQSLGYGKILPYPAFEVGERKVD</sequence>
<protein>
    <submittedName>
        <fullName evidence="1">GNAT family N-acetyltransferase</fullName>
    </submittedName>
</protein>
<dbReference type="AlphaFoldDB" id="A0A926HR67"/>
<dbReference type="InterPro" id="IPR027365">
    <property type="entry name" value="GNAT_acetyltra_YdfB-like"/>
</dbReference>
<dbReference type="EMBL" id="JACRSR010000003">
    <property type="protein sequence ID" value="MBC8531981.1"/>
    <property type="molecule type" value="Genomic_DNA"/>
</dbReference>
<dbReference type="InterPro" id="IPR016181">
    <property type="entry name" value="Acyl_CoA_acyltransferase"/>
</dbReference>
<evidence type="ECO:0000313" key="1">
    <source>
        <dbReference type="EMBL" id="MBC8531981.1"/>
    </source>
</evidence>
<comment type="caution">
    <text evidence="1">The sequence shown here is derived from an EMBL/GenBank/DDBJ whole genome shotgun (WGS) entry which is preliminary data.</text>
</comment>
<dbReference type="InterPro" id="IPR042573">
    <property type="entry name" value="GNAT_acetyltra_N"/>
</dbReference>
<dbReference type="Gene3D" id="3.40.630.110">
    <property type="entry name" value="GNAT acetyltransferase-like"/>
    <property type="match status" value="1"/>
</dbReference>
<dbReference type="PANTHER" id="PTHR31143">
    <property type="match status" value="1"/>
</dbReference>
<name>A0A926HR67_9FIRM</name>
<dbReference type="RefSeq" id="WP_249316873.1">
    <property type="nucleotide sequence ID" value="NZ_JACRSR010000003.1"/>
</dbReference>